<organism evidence="1 2">
    <name type="scientific">Olleya namhaensis</name>
    <dbReference type="NCBI Taxonomy" id="1144750"/>
    <lineage>
        <taxon>Bacteria</taxon>
        <taxon>Pseudomonadati</taxon>
        <taxon>Bacteroidota</taxon>
        <taxon>Flavobacteriia</taxon>
        <taxon>Flavobacteriales</taxon>
        <taxon>Flavobacteriaceae</taxon>
    </lineage>
</organism>
<evidence type="ECO:0000313" key="1">
    <source>
        <dbReference type="EMBL" id="SFJ11897.1"/>
    </source>
</evidence>
<evidence type="ECO:0000313" key="2">
    <source>
        <dbReference type="Proteomes" id="UP000199559"/>
    </source>
</evidence>
<name>A0A1I3NRY1_9FLAO</name>
<gene>
    <name evidence="1" type="ORF">SAMN05443431_104241</name>
</gene>
<proteinExistence type="predicted"/>
<sequence length="151" mass="17384">MIQKCYNSIKVLEKLKLKYYIYLNRLLIMAKNYILILLLFVFNATLAEEATPFNNNNLTYDSMVSVIDASDLQDNKTADFSAKMVKNQLLISNYKGKVTIKAYSILGKEILRLSDIDVTNTFRKTLDLPKNQISIIVIETPKFRHSLKVVL</sequence>
<dbReference type="EMBL" id="FORM01000004">
    <property type="protein sequence ID" value="SFJ11897.1"/>
    <property type="molecule type" value="Genomic_DNA"/>
</dbReference>
<evidence type="ECO:0008006" key="3">
    <source>
        <dbReference type="Google" id="ProtNLM"/>
    </source>
</evidence>
<dbReference type="AlphaFoldDB" id="A0A1I3NRY1"/>
<dbReference type="STRING" id="1144750.SAMN05443431_104241"/>
<reference evidence="2" key="1">
    <citation type="submission" date="2016-10" db="EMBL/GenBank/DDBJ databases">
        <authorList>
            <person name="Varghese N."/>
            <person name="Submissions S."/>
        </authorList>
    </citation>
    <scope>NUCLEOTIDE SEQUENCE [LARGE SCALE GENOMIC DNA]</scope>
    <source>
        <strain evidence="2">DSM 28881</strain>
    </source>
</reference>
<accession>A0A1I3NRY1</accession>
<protein>
    <recommendedName>
        <fullName evidence="3">Por secretion system C-terminal sorting domain-containing protein</fullName>
    </recommendedName>
</protein>
<dbReference type="Proteomes" id="UP000199559">
    <property type="component" value="Unassembled WGS sequence"/>
</dbReference>
<keyword evidence="2" id="KW-1185">Reference proteome</keyword>